<proteinExistence type="inferred from homology"/>
<evidence type="ECO:0000256" key="11">
    <source>
        <dbReference type="HAMAP-Rule" id="MF_00244"/>
    </source>
</evidence>
<keyword evidence="4 11" id="KW-0662">Pyridine nucleotide biosynthesis</keyword>
<dbReference type="GO" id="GO:0004515">
    <property type="term" value="F:nicotinate-nucleotide adenylyltransferase activity"/>
    <property type="evidence" value="ECO:0007669"/>
    <property type="project" value="UniProtKB-UniRule"/>
</dbReference>
<keyword evidence="9 11" id="KW-0520">NAD</keyword>
<dbReference type="EC" id="2.7.7.18" evidence="11"/>
<dbReference type="AlphaFoldDB" id="A0A2S6EZ44"/>
<dbReference type="SUPFAM" id="SSF52374">
    <property type="entry name" value="Nucleotidylyl transferase"/>
    <property type="match status" value="1"/>
</dbReference>
<dbReference type="NCBIfam" id="TIGR00482">
    <property type="entry name" value="nicotinate (nicotinamide) nucleotide adenylyltransferase"/>
    <property type="match status" value="1"/>
</dbReference>
<dbReference type="HAMAP" id="MF_00244">
    <property type="entry name" value="NaMN_adenylyltr"/>
    <property type="match status" value="1"/>
</dbReference>
<dbReference type="RefSeq" id="WP_027226857.1">
    <property type="nucleotide sequence ID" value="NZ_CP017601.1"/>
</dbReference>
<comment type="similarity">
    <text evidence="3 11">Belongs to the NadD family.</text>
</comment>
<comment type="pathway">
    <text evidence="2 11">Cofactor biosynthesis; NAD(+) biosynthesis; deamido-NAD(+) from nicotinate D-ribonucleotide: step 1/1.</text>
</comment>
<dbReference type="GO" id="GO:0005524">
    <property type="term" value="F:ATP binding"/>
    <property type="evidence" value="ECO:0007669"/>
    <property type="project" value="UniProtKB-KW"/>
</dbReference>
<dbReference type="InterPro" id="IPR005248">
    <property type="entry name" value="NadD/NMNAT"/>
</dbReference>
<dbReference type="PANTHER" id="PTHR39321:SF3">
    <property type="entry name" value="PHOSPHOPANTETHEINE ADENYLYLTRANSFERASE"/>
    <property type="match status" value="1"/>
</dbReference>
<dbReference type="InterPro" id="IPR014729">
    <property type="entry name" value="Rossmann-like_a/b/a_fold"/>
</dbReference>
<evidence type="ECO:0000256" key="1">
    <source>
        <dbReference type="ARBA" id="ARBA00002324"/>
    </source>
</evidence>
<evidence type="ECO:0000256" key="4">
    <source>
        <dbReference type="ARBA" id="ARBA00022642"/>
    </source>
</evidence>
<comment type="caution">
    <text evidence="12">The sequence shown here is derived from an EMBL/GenBank/DDBJ whole genome shotgun (WGS) entry which is preliminary data.</text>
</comment>
<evidence type="ECO:0000256" key="6">
    <source>
        <dbReference type="ARBA" id="ARBA00022695"/>
    </source>
</evidence>
<name>A0A2S6EZ44_LEGPN</name>
<gene>
    <name evidence="11" type="primary">nadD</name>
    <name evidence="12" type="ORF">C3928_06735</name>
</gene>
<dbReference type="EMBL" id="PQWY01000011">
    <property type="protein sequence ID" value="PPK30458.1"/>
    <property type="molecule type" value="Genomic_DNA"/>
</dbReference>
<comment type="function">
    <text evidence="1 11">Catalyzes the reversible adenylation of nicotinate mononucleotide (NaMN) to nicotinic acid adenine dinucleotide (NaAD).</text>
</comment>
<dbReference type="OrthoDB" id="5295945at2"/>
<evidence type="ECO:0000256" key="10">
    <source>
        <dbReference type="ARBA" id="ARBA00048721"/>
    </source>
</evidence>
<dbReference type="Pfam" id="PF01467">
    <property type="entry name" value="CTP_transf_like"/>
    <property type="match status" value="1"/>
</dbReference>
<evidence type="ECO:0000256" key="7">
    <source>
        <dbReference type="ARBA" id="ARBA00022741"/>
    </source>
</evidence>
<evidence type="ECO:0000256" key="2">
    <source>
        <dbReference type="ARBA" id="ARBA00005019"/>
    </source>
</evidence>
<dbReference type="CDD" id="cd02165">
    <property type="entry name" value="NMNAT"/>
    <property type="match status" value="1"/>
</dbReference>
<comment type="catalytic activity">
    <reaction evidence="10 11">
        <text>nicotinate beta-D-ribonucleotide + ATP + H(+) = deamido-NAD(+) + diphosphate</text>
        <dbReference type="Rhea" id="RHEA:22860"/>
        <dbReference type="ChEBI" id="CHEBI:15378"/>
        <dbReference type="ChEBI" id="CHEBI:30616"/>
        <dbReference type="ChEBI" id="CHEBI:33019"/>
        <dbReference type="ChEBI" id="CHEBI:57502"/>
        <dbReference type="ChEBI" id="CHEBI:58437"/>
        <dbReference type="EC" id="2.7.7.18"/>
    </reaction>
</comment>
<keyword evidence="5 11" id="KW-0808">Transferase</keyword>
<dbReference type="GO" id="GO:0009435">
    <property type="term" value="P:NAD+ biosynthetic process"/>
    <property type="evidence" value="ECO:0007669"/>
    <property type="project" value="UniProtKB-UniRule"/>
</dbReference>
<evidence type="ECO:0000256" key="8">
    <source>
        <dbReference type="ARBA" id="ARBA00022840"/>
    </source>
</evidence>
<dbReference type="Gene3D" id="3.40.50.620">
    <property type="entry name" value="HUPs"/>
    <property type="match status" value="1"/>
</dbReference>
<organism evidence="12 13">
    <name type="scientific">Legionella pneumophila</name>
    <dbReference type="NCBI Taxonomy" id="446"/>
    <lineage>
        <taxon>Bacteria</taxon>
        <taxon>Pseudomonadati</taxon>
        <taxon>Pseudomonadota</taxon>
        <taxon>Gammaproteobacteria</taxon>
        <taxon>Legionellales</taxon>
        <taxon>Legionellaceae</taxon>
        <taxon>Legionella</taxon>
    </lineage>
</organism>
<dbReference type="Proteomes" id="UP000239239">
    <property type="component" value="Unassembled WGS sequence"/>
</dbReference>
<dbReference type="NCBIfam" id="NF000839">
    <property type="entry name" value="PRK00071.1-1"/>
    <property type="match status" value="1"/>
</dbReference>
<keyword evidence="6 11" id="KW-0548">Nucleotidyltransferase</keyword>
<dbReference type="InterPro" id="IPR004821">
    <property type="entry name" value="Cyt_trans-like"/>
</dbReference>
<protein>
    <recommendedName>
        <fullName evidence="11">Probable nicotinate-nucleotide adenylyltransferase</fullName>
        <ecNumber evidence="11">2.7.7.18</ecNumber>
    </recommendedName>
    <alternativeName>
        <fullName evidence="11">Deamido-NAD(+) diphosphorylase</fullName>
    </alternativeName>
    <alternativeName>
        <fullName evidence="11">Deamido-NAD(+) pyrophosphorylase</fullName>
    </alternativeName>
    <alternativeName>
        <fullName evidence="11">Nicotinate mononucleotide adenylyltransferase</fullName>
        <shortName evidence="11">NaMN adenylyltransferase</shortName>
    </alternativeName>
</protein>
<accession>A0A2S6EZ44</accession>
<evidence type="ECO:0000313" key="13">
    <source>
        <dbReference type="Proteomes" id="UP000239239"/>
    </source>
</evidence>
<evidence type="ECO:0000256" key="3">
    <source>
        <dbReference type="ARBA" id="ARBA00009014"/>
    </source>
</evidence>
<dbReference type="NCBIfam" id="TIGR00125">
    <property type="entry name" value="cyt_tran_rel"/>
    <property type="match status" value="1"/>
</dbReference>
<evidence type="ECO:0000256" key="9">
    <source>
        <dbReference type="ARBA" id="ARBA00023027"/>
    </source>
</evidence>
<keyword evidence="7 11" id="KW-0547">Nucleotide-binding</keyword>
<dbReference type="PANTHER" id="PTHR39321">
    <property type="entry name" value="NICOTINATE-NUCLEOTIDE ADENYLYLTRANSFERASE-RELATED"/>
    <property type="match status" value="1"/>
</dbReference>
<evidence type="ECO:0000313" key="12">
    <source>
        <dbReference type="EMBL" id="PPK30458.1"/>
    </source>
</evidence>
<dbReference type="UniPathway" id="UPA00253">
    <property type="reaction ID" value="UER00332"/>
</dbReference>
<evidence type="ECO:0000256" key="5">
    <source>
        <dbReference type="ARBA" id="ARBA00022679"/>
    </source>
</evidence>
<sequence>MLSIAIFGGTFDPVHNGHIKTSLAIQANFGFNYYYFLPCKNPTIKAPSCANSEQRVEMLKLALKPYPDFKIDTRELERDTPSYMIYTLQSFRLEYPDSSLTLIIGYDAFLNLPQWYQWEKIISLANLLVINREEFSQQPLAESVQALLNQYRNDDKNILLNHHAGVICLYNAGRYDIASTRIREQLKQHKDVKNDLPESVYNYIKKQELYQ</sequence>
<reference evidence="12 13" key="1">
    <citation type="submission" date="2018-02" db="EMBL/GenBank/DDBJ databases">
        <title>Draft genome sequences of four Legionella pneumophila clinical strains isolated in Ontario.</title>
        <authorList>
            <person name="Fortuna A."/>
            <person name="Ramnarine R."/>
            <person name="Li A."/>
            <person name="Frantz C."/>
            <person name="Mallo G."/>
        </authorList>
    </citation>
    <scope>NUCLEOTIDE SEQUENCE [LARGE SCALE GENOMIC DNA]</scope>
    <source>
        <strain evidence="12 13">LG61</strain>
    </source>
</reference>
<keyword evidence="8 11" id="KW-0067">ATP-binding</keyword>